<comment type="caution">
    <text evidence="7">The sequence shown here is derived from an EMBL/GenBank/DDBJ whole genome shotgun (WGS) entry which is preliminary data.</text>
</comment>
<protein>
    <recommendedName>
        <fullName evidence="6">Bacterial virulence protein VirB8 domain-containing protein</fullName>
    </recommendedName>
</protein>
<dbReference type="Pfam" id="PF04335">
    <property type="entry name" value="VirB8"/>
    <property type="match status" value="1"/>
</dbReference>
<dbReference type="eggNOG" id="COG3701">
    <property type="taxonomic scope" value="Bacteria"/>
</dbReference>
<evidence type="ECO:0000313" key="7">
    <source>
        <dbReference type="EMBL" id="EEO40576.2"/>
    </source>
</evidence>
<dbReference type="RefSeq" id="WP_032843839.1">
    <property type="nucleotide sequence ID" value="NZ_KQ235737.1"/>
</dbReference>
<evidence type="ECO:0000259" key="6">
    <source>
        <dbReference type="Pfam" id="PF04335"/>
    </source>
</evidence>
<dbReference type="AlphaFoldDB" id="A0A0M1VVF2"/>
<evidence type="ECO:0000256" key="1">
    <source>
        <dbReference type="ARBA" id="ARBA00004167"/>
    </source>
</evidence>
<dbReference type="CDD" id="cd16425">
    <property type="entry name" value="TrbF"/>
    <property type="match status" value="1"/>
</dbReference>
<dbReference type="InterPro" id="IPR035658">
    <property type="entry name" value="TrbF"/>
</dbReference>
<sequence length="223" mass="25862">MGFSLGRKKTKISIERTSPDRYADLAAISRNKQRVIYSLLIVIILLIIILGTISFKNNTKVYIVEKDHNNYTYLGYVNDLTKEAYNPDDNSIEYFLNDFIKKARFLSTDLVLYKKNQQSLGYFLENMKVAKKLDKSLEEAEYPIMIKSNFAVDVELVSTLRVSPESFQIRWWEIVYDENGKLLSRDLMVGILKYEIKKPKNKETILVNPLGIIITDLSISKEN</sequence>
<dbReference type="SUPFAM" id="SSF54427">
    <property type="entry name" value="NTF2-like"/>
    <property type="match status" value="1"/>
</dbReference>
<keyword evidence="4 5" id="KW-0472">Membrane</keyword>
<feature type="domain" description="Bacterial virulence protein VirB8" evidence="6">
    <location>
        <begin position="26"/>
        <end position="222"/>
    </location>
</feature>
<dbReference type="InterPro" id="IPR007430">
    <property type="entry name" value="VirB8"/>
</dbReference>
<organism evidence="7 8">
    <name type="scientific">Fusobacterium vincentii 4_1_13</name>
    <dbReference type="NCBI Taxonomy" id="469606"/>
    <lineage>
        <taxon>Bacteria</taxon>
        <taxon>Fusobacteriati</taxon>
        <taxon>Fusobacteriota</taxon>
        <taxon>Fusobacteriia</taxon>
        <taxon>Fusobacteriales</taxon>
        <taxon>Fusobacteriaceae</taxon>
        <taxon>Fusobacterium</taxon>
    </lineage>
</organism>
<evidence type="ECO:0000256" key="5">
    <source>
        <dbReference type="SAM" id="Phobius"/>
    </source>
</evidence>
<dbReference type="InterPro" id="IPR032710">
    <property type="entry name" value="NTF2-like_dom_sf"/>
</dbReference>
<dbReference type="EMBL" id="ACDE02000019">
    <property type="protein sequence ID" value="EEO40576.2"/>
    <property type="molecule type" value="Genomic_DNA"/>
</dbReference>
<evidence type="ECO:0000313" key="8">
    <source>
        <dbReference type="Proteomes" id="UP000004925"/>
    </source>
</evidence>
<evidence type="ECO:0000256" key="3">
    <source>
        <dbReference type="ARBA" id="ARBA00022989"/>
    </source>
</evidence>
<keyword evidence="3 5" id="KW-1133">Transmembrane helix</keyword>
<comment type="subcellular location">
    <subcellularLocation>
        <location evidence="1">Membrane</location>
        <topology evidence="1">Single-pass membrane protein</topology>
    </subcellularLocation>
</comment>
<reference evidence="7 8" key="1">
    <citation type="submission" date="2011-10" db="EMBL/GenBank/DDBJ databases">
        <title>The Genome Sequence of Fusobacterium sp. 4_1_13.</title>
        <authorList>
            <consortium name="The Broad Institute Genome Sequencing Platform"/>
            <person name="Earl A."/>
            <person name="Ward D."/>
            <person name="Feldgarden M."/>
            <person name="Gevers D."/>
            <person name="Strauss J."/>
            <person name="Ambrose C."/>
            <person name="Allen-Vercoe E."/>
            <person name="Young S.K."/>
            <person name="Zeng Q."/>
            <person name="Gargeya S."/>
            <person name="Fitzgerald M."/>
            <person name="Haas B."/>
            <person name="Abouelleil A."/>
            <person name="Alvarado L."/>
            <person name="Arachchi H.M."/>
            <person name="Berlin A."/>
            <person name="Brown A."/>
            <person name="Chapman S.B."/>
            <person name="Chen Z."/>
            <person name="Dunbar C."/>
            <person name="Freedman E."/>
            <person name="Gearin G."/>
            <person name="Goldberg J."/>
            <person name="Griggs A."/>
            <person name="Gujja S."/>
            <person name="Heiman D."/>
            <person name="Howarth C."/>
            <person name="Larson L."/>
            <person name="Lui A."/>
            <person name="MacDonald P.J."/>
            <person name="Montmayeur A."/>
            <person name="Murphy C."/>
            <person name="Neiman D."/>
            <person name="Pearson M."/>
            <person name="Priest M."/>
            <person name="Roberts A."/>
            <person name="Saif S."/>
            <person name="Shea T."/>
            <person name="Shenoy N."/>
            <person name="Sisk P."/>
            <person name="Stolte C."/>
            <person name="Sykes S."/>
            <person name="Wortman J."/>
            <person name="Nusbaum C."/>
            <person name="Birren B."/>
        </authorList>
    </citation>
    <scope>NUCLEOTIDE SEQUENCE [LARGE SCALE GENOMIC DNA]</scope>
    <source>
        <strain evidence="7 8">4_1_13</strain>
    </source>
</reference>
<accession>A0A0M1VVF2</accession>
<name>A0A0M1VVF2_FUSVC</name>
<dbReference type="GO" id="GO:0016020">
    <property type="term" value="C:membrane"/>
    <property type="evidence" value="ECO:0007669"/>
    <property type="project" value="UniProtKB-SubCell"/>
</dbReference>
<gene>
    <name evidence="7" type="ORF">FSCG_01289</name>
</gene>
<keyword evidence="2 5" id="KW-0812">Transmembrane</keyword>
<dbReference type="Gene3D" id="3.10.450.230">
    <property type="entry name" value="VirB8 protein"/>
    <property type="match status" value="1"/>
</dbReference>
<evidence type="ECO:0000256" key="4">
    <source>
        <dbReference type="ARBA" id="ARBA00023136"/>
    </source>
</evidence>
<proteinExistence type="predicted"/>
<dbReference type="Proteomes" id="UP000004925">
    <property type="component" value="Unassembled WGS sequence"/>
</dbReference>
<evidence type="ECO:0000256" key="2">
    <source>
        <dbReference type="ARBA" id="ARBA00022692"/>
    </source>
</evidence>
<feature type="transmembrane region" description="Helical" evidence="5">
    <location>
        <begin position="35"/>
        <end position="55"/>
    </location>
</feature>